<evidence type="ECO:0000313" key="1">
    <source>
        <dbReference type="EMBL" id="PIE62251.1"/>
    </source>
</evidence>
<gene>
    <name evidence="1" type="ORF">CSA25_06005</name>
</gene>
<dbReference type="EMBL" id="PDTI01000053">
    <property type="protein sequence ID" value="PIE62251.1"/>
    <property type="molecule type" value="Genomic_DNA"/>
</dbReference>
<reference evidence="1 2" key="1">
    <citation type="submission" date="2017-10" db="EMBL/GenBank/DDBJ databases">
        <title>Novel microbial diversity and functional potential in the marine mammal oral microbiome.</title>
        <authorList>
            <person name="Dudek N.K."/>
            <person name="Sun C.L."/>
            <person name="Burstein D."/>
            <person name="Kantor R.S."/>
            <person name="Aliaga Goltsman D.S."/>
            <person name="Bik E.M."/>
            <person name="Thomas B.C."/>
            <person name="Banfield J.F."/>
            <person name="Relman D.A."/>
        </authorList>
    </citation>
    <scope>NUCLEOTIDE SEQUENCE [LARGE SCALE GENOMIC DNA]</scope>
    <source>
        <strain evidence="1">DOLJORAL78_47_202</strain>
    </source>
</reference>
<accession>A0A2G6MQG3</accession>
<protein>
    <submittedName>
        <fullName evidence="1">Uncharacterized protein</fullName>
    </submittedName>
</protein>
<sequence length="183" mass="20865">MNNDPSQFTLYSGGHRGAEAEFGKLAERYGVKEVNFSFEGNRPDRDSGMRLLNQEELEKGNVSMDIVSARLGRSFSKGNRIRKVIQSIFHMVNNGYQIFTVGWILPDKTVKGGTGWGVELGKLFNRPIFVYEQDRKIWFSWVNNDWQMATPVIQHKTFTGTGTRNLTDDAAAAMQDLFERSFK</sequence>
<evidence type="ECO:0000313" key="2">
    <source>
        <dbReference type="Proteomes" id="UP000231203"/>
    </source>
</evidence>
<organism evidence="1 2">
    <name type="scientific">Desulfobacter postgatei</name>
    <dbReference type="NCBI Taxonomy" id="2293"/>
    <lineage>
        <taxon>Bacteria</taxon>
        <taxon>Pseudomonadati</taxon>
        <taxon>Thermodesulfobacteriota</taxon>
        <taxon>Desulfobacteria</taxon>
        <taxon>Desulfobacterales</taxon>
        <taxon>Desulfobacteraceae</taxon>
        <taxon>Desulfobacter</taxon>
    </lineage>
</organism>
<dbReference type="Proteomes" id="UP000231203">
    <property type="component" value="Unassembled WGS sequence"/>
</dbReference>
<name>A0A2G6MQG3_9BACT</name>
<proteinExistence type="predicted"/>
<comment type="caution">
    <text evidence="1">The sequence shown here is derived from an EMBL/GenBank/DDBJ whole genome shotgun (WGS) entry which is preliminary data.</text>
</comment>
<dbReference type="AlphaFoldDB" id="A0A2G6MQG3"/>